<dbReference type="GO" id="GO:0000160">
    <property type="term" value="P:phosphorelay signal transduction system"/>
    <property type="evidence" value="ECO:0007669"/>
    <property type="project" value="InterPro"/>
</dbReference>
<organism evidence="3 4">
    <name type="scientific">Massilia yuzhufengensis</name>
    <dbReference type="NCBI Taxonomy" id="1164594"/>
    <lineage>
        <taxon>Bacteria</taxon>
        <taxon>Pseudomonadati</taxon>
        <taxon>Pseudomonadota</taxon>
        <taxon>Betaproteobacteria</taxon>
        <taxon>Burkholderiales</taxon>
        <taxon>Oxalobacteraceae</taxon>
        <taxon>Telluria group</taxon>
        <taxon>Massilia</taxon>
    </lineage>
</organism>
<dbReference type="PANTHER" id="PTHR44520">
    <property type="entry name" value="RESPONSE REGULATOR RCP1-RELATED"/>
    <property type="match status" value="1"/>
</dbReference>
<feature type="domain" description="Response regulatory" evidence="2">
    <location>
        <begin position="7"/>
        <end position="126"/>
    </location>
</feature>
<feature type="modified residue" description="4-aspartylphosphate" evidence="1">
    <location>
        <position position="59"/>
    </location>
</feature>
<sequence>MANMVKKVLIVDDFPLDAELTKRVLESCKDAPEVVIVSDGEEALHELGKTHDFDAILLDLALPKVDGFEVLKEISAKPYLSHVPVVVLSSTRNEADRIRTLMMGAKDFVEKALDYSAFKEDLTRKLARHGLCCTRLHDRA</sequence>
<evidence type="ECO:0000256" key="1">
    <source>
        <dbReference type="PROSITE-ProRule" id="PRU00169"/>
    </source>
</evidence>
<name>A0A1I1IDI5_9BURK</name>
<proteinExistence type="predicted"/>
<keyword evidence="4" id="KW-1185">Reference proteome</keyword>
<dbReference type="SMART" id="SM00448">
    <property type="entry name" value="REC"/>
    <property type="match status" value="1"/>
</dbReference>
<evidence type="ECO:0000313" key="3">
    <source>
        <dbReference type="EMBL" id="SFC34031.1"/>
    </source>
</evidence>
<dbReference type="InterPro" id="IPR052893">
    <property type="entry name" value="TCS_response_regulator"/>
</dbReference>
<accession>A0A1I1IDI5</accession>
<dbReference type="Proteomes" id="UP000198639">
    <property type="component" value="Unassembled WGS sequence"/>
</dbReference>
<dbReference type="Pfam" id="PF00072">
    <property type="entry name" value="Response_reg"/>
    <property type="match status" value="1"/>
</dbReference>
<dbReference type="InterPro" id="IPR011006">
    <property type="entry name" value="CheY-like_superfamily"/>
</dbReference>
<dbReference type="STRING" id="1164594.SAMN05216204_105169"/>
<evidence type="ECO:0000313" key="4">
    <source>
        <dbReference type="Proteomes" id="UP000198639"/>
    </source>
</evidence>
<dbReference type="PANTHER" id="PTHR44520:SF1">
    <property type="entry name" value="TWO-COMPONENT SYSTEM REGULATORY PROTEIN"/>
    <property type="match status" value="1"/>
</dbReference>
<keyword evidence="1" id="KW-0597">Phosphoprotein</keyword>
<dbReference type="InterPro" id="IPR001789">
    <property type="entry name" value="Sig_transdc_resp-reg_receiver"/>
</dbReference>
<dbReference type="AlphaFoldDB" id="A0A1I1IDI5"/>
<dbReference type="PROSITE" id="PS50110">
    <property type="entry name" value="RESPONSE_REGULATORY"/>
    <property type="match status" value="1"/>
</dbReference>
<dbReference type="EMBL" id="FOLD01000005">
    <property type="protein sequence ID" value="SFC34031.1"/>
    <property type="molecule type" value="Genomic_DNA"/>
</dbReference>
<dbReference type="Gene3D" id="3.40.50.2300">
    <property type="match status" value="1"/>
</dbReference>
<evidence type="ECO:0000259" key="2">
    <source>
        <dbReference type="PROSITE" id="PS50110"/>
    </source>
</evidence>
<dbReference type="SUPFAM" id="SSF52172">
    <property type="entry name" value="CheY-like"/>
    <property type="match status" value="1"/>
</dbReference>
<reference evidence="4" key="1">
    <citation type="submission" date="2016-10" db="EMBL/GenBank/DDBJ databases">
        <authorList>
            <person name="Varghese N."/>
            <person name="Submissions S."/>
        </authorList>
    </citation>
    <scope>NUCLEOTIDE SEQUENCE [LARGE SCALE GENOMIC DNA]</scope>
    <source>
        <strain evidence="4">CGMCC 1.12041</strain>
    </source>
</reference>
<gene>
    <name evidence="3" type="ORF">SAMN05216204_105169</name>
</gene>
<protein>
    <submittedName>
        <fullName evidence="3">Response regulator receiver domain-containing protein</fullName>
    </submittedName>
</protein>